<feature type="signal peptide" evidence="2">
    <location>
        <begin position="1"/>
        <end position="20"/>
    </location>
</feature>
<feature type="compositionally biased region" description="Pro residues" evidence="1">
    <location>
        <begin position="38"/>
        <end position="51"/>
    </location>
</feature>
<protein>
    <recommendedName>
        <fullName evidence="5">Lipoprotein</fullName>
    </recommendedName>
</protein>
<accession>A0ABT6P437</accession>
<feature type="chain" id="PRO_5046351375" description="Lipoprotein" evidence="2">
    <location>
        <begin position="21"/>
        <end position="460"/>
    </location>
</feature>
<dbReference type="InterPro" id="IPR015943">
    <property type="entry name" value="WD40/YVTN_repeat-like_dom_sf"/>
</dbReference>
<comment type="caution">
    <text evidence="3">The sequence shown here is derived from an EMBL/GenBank/DDBJ whole genome shotgun (WGS) entry which is preliminary data.</text>
</comment>
<keyword evidence="4" id="KW-1185">Reference proteome</keyword>
<dbReference type="Proteomes" id="UP001160301">
    <property type="component" value="Unassembled WGS sequence"/>
</dbReference>
<evidence type="ECO:0000313" key="3">
    <source>
        <dbReference type="EMBL" id="MDI1435371.1"/>
    </source>
</evidence>
<evidence type="ECO:0000256" key="2">
    <source>
        <dbReference type="SAM" id="SignalP"/>
    </source>
</evidence>
<name>A0ABT6P437_9BACT</name>
<reference evidence="3 4" key="1">
    <citation type="submission" date="2023-04" db="EMBL/GenBank/DDBJ databases">
        <title>The genome sequence of Polyangium sorediatum DSM14670.</title>
        <authorList>
            <person name="Zhang X."/>
        </authorList>
    </citation>
    <scope>NUCLEOTIDE SEQUENCE [LARGE SCALE GENOMIC DNA]</scope>
    <source>
        <strain evidence="3 4">DSM 14670</strain>
    </source>
</reference>
<gene>
    <name evidence="3" type="ORF">QHF89_38070</name>
</gene>
<evidence type="ECO:0000256" key="1">
    <source>
        <dbReference type="SAM" id="MobiDB-lite"/>
    </source>
</evidence>
<organism evidence="3 4">
    <name type="scientific">Polyangium sorediatum</name>
    <dbReference type="NCBI Taxonomy" id="889274"/>
    <lineage>
        <taxon>Bacteria</taxon>
        <taxon>Pseudomonadati</taxon>
        <taxon>Myxococcota</taxon>
        <taxon>Polyangia</taxon>
        <taxon>Polyangiales</taxon>
        <taxon>Polyangiaceae</taxon>
        <taxon>Polyangium</taxon>
    </lineage>
</organism>
<proteinExistence type="predicted"/>
<evidence type="ECO:0000313" key="4">
    <source>
        <dbReference type="Proteomes" id="UP001160301"/>
    </source>
</evidence>
<feature type="region of interest" description="Disordered" evidence="1">
    <location>
        <begin position="19"/>
        <end position="54"/>
    </location>
</feature>
<keyword evidence="2" id="KW-0732">Signal</keyword>
<dbReference type="PROSITE" id="PS51257">
    <property type="entry name" value="PROKAR_LIPOPROTEIN"/>
    <property type="match status" value="1"/>
</dbReference>
<dbReference type="Gene3D" id="2.130.10.10">
    <property type="entry name" value="YVTN repeat-like/Quinoprotein amine dehydrogenase"/>
    <property type="match status" value="1"/>
</dbReference>
<evidence type="ECO:0008006" key="5">
    <source>
        <dbReference type="Google" id="ProtNLM"/>
    </source>
</evidence>
<dbReference type="RefSeq" id="WP_136972355.1">
    <property type="nucleotide sequence ID" value="NZ_JARZHI010000057.1"/>
</dbReference>
<dbReference type="SUPFAM" id="SSF82171">
    <property type="entry name" value="DPP6 N-terminal domain-like"/>
    <property type="match status" value="1"/>
</dbReference>
<dbReference type="EMBL" id="JARZHI010000057">
    <property type="protein sequence ID" value="MDI1435371.1"/>
    <property type="molecule type" value="Genomic_DNA"/>
</dbReference>
<sequence>MHARPLPRLLSIAIAVSACASSPAPPSPPPLVAAAASTPPPQTPAPPPDDTPPFELSRVDLSPEGTRLVAWQGGAPVGTSAPLCVVHLASQTPVCMSLRPSDPLDADPKFSARGTYLAIRTRSGLSVRETSRLRTTFHKGLAKGEEARAFNQSPNERLLAWVDARGAARVLDITTGAEIMSSAFGGPVERGRVLWSGDERVVLAADGYAPQVWDLAHKTVHPVDVPGATWRGYDVEVHGSTGLLAGGDGLLAQLDLFTGQVTALVRPPAPTNGHLRASLSTSASGGRFAVTLGSQIDVFDTSPAKLVVSVRVGSGEIMSSQLSADGTRMGFGLDRTSFDEGLVYESHAFPVAAGASPKRMAETLFVGWLGHFLVTAQGTEVVAFDGDTMAWSYDTGFVWAEACMLGGYAVSAGTALRIFDPARRKKFEMVIRGAIASPKLSALPETKLADLPRNLSDVPF</sequence>